<evidence type="ECO:0000256" key="2">
    <source>
        <dbReference type="ARBA" id="ARBA00002777"/>
    </source>
</evidence>
<dbReference type="RefSeq" id="WP_213527877.1">
    <property type="nucleotide sequence ID" value="NZ_BOVJ01000037.1"/>
</dbReference>
<keyword evidence="11" id="KW-0486">Methionine biosynthesis</keyword>
<dbReference type="GO" id="GO:0008168">
    <property type="term" value="F:methyltransferase activity"/>
    <property type="evidence" value="ECO:0007669"/>
    <property type="project" value="UniProtKB-KW"/>
</dbReference>
<keyword evidence="10" id="KW-0862">Zinc</keyword>
<dbReference type="CDD" id="cd03312">
    <property type="entry name" value="CIMS_N_terminal_like"/>
    <property type="match status" value="1"/>
</dbReference>
<evidence type="ECO:0000256" key="9">
    <source>
        <dbReference type="ARBA" id="ARBA00022723"/>
    </source>
</evidence>
<dbReference type="PANTHER" id="PTHR30519">
    <property type="entry name" value="5-METHYLTETRAHYDROPTEROYLTRIGLUTAMATE--HOMOCYSTEINE METHYLTRANSFERASE"/>
    <property type="match status" value="1"/>
</dbReference>
<evidence type="ECO:0000256" key="7">
    <source>
        <dbReference type="ARBA" id="ARBA00022605"/>
    </source>
</evidence>
<evidence type="ECO:0000256" key="6">
    <source>
        <dbReference type="ARBA" id="ARBA00022603"/>
    </source>
</evidence>
<evidence type="ECO:0000259" key="13">
    <source>
        <dbReference type="Pfam" id="PF01717"/>
    </source>
</evidence>
<evidence type="ECO:0000256" key="3">
    <source>
        <dbReference type="ARBA" id="ARBA00004681"/>
    </source>
</evidence>
<evidence type="ECO:0000256" key="8">
    <source>
        <dbReference type="ARBA" id="ARBA00022679"/>
    </source>
</evidence>
<keyword evidence="16" id="KW-1185">Reference proteome</keyword>
<evidence type="ECO:0000256" key="4">
    <source>
        <dbReference type="ARBA" id="ARBA00009553"/>
    </source>
</evidence>
<keyword evidence="6 15" id="KW-0489">Methyltransferase</keyword>
<evidence type="ECO:0000259" key="14">
    <source>
        <dbReference type="Pfam" id="PF08267"/>
    </source>
</evidence>
<evidence type="ECO:0000256" key="5">
    <source>
        <dbReference type="ARBA" id="ARBA00012034"/>
    </source>
</evidence>
<dbReference type="Pfam" id="PF08267">
    <property type="entry name" value="Meth_synt_1"/>
    <property type="match status" value="1"/>
</dbReference>
<feature type="domain" description="Cobalamin-independent methionine synthase MetE N-terminal" evidence="14">
    <location>
        <begin position="11"/>
        <end position="319"/>
    </location>
</feature>
<comment type="function">
    <text evidence="2">Catalyzes the transfer of a methyl group from 5-methyltetrahydrofolate to homocysteine resulting in methionine formation.</text>
</comment>
<dbReference type="InterPro" id="IPR002629">
    <property type="entry name" value="Met_Synth_C/arc"/>
</dbReference>
<comment type="caution">
    <text evidence="15">The sequence shown here is derived from an EMBL/GenBank/DDBJ whole genome shotgun (WGS) entry which is preliminary data.</text>
</comment>
<dbReference type="Gene3D" id="3.20.20.210">
    <property type="match status" value="2"/>
</dbReference>
<dbReference type="InterPro" id="IPR038071">
    <property type="entry name" value="UROD/MetE-like_sf"/>
</dbReference>
<feature type="domain" description="Cobalamin-independent methionine synthase MetE C-terminal/archaeal" evidence="13">
    <location>
        <begin position="440"/>
        <end position="688"/>
    </location>
</feature>
<name>A0ABQ4N331_9BACL</name>
<evidence type="ECO:0000256" key="11">
    <source>
        <dbReference type="ARBA" id="ARBA00023167"/>
    </source>
</evidence>
<proteinExistence type="inferred from homology"/>
<evidence type="ECO:0000256" key="12">
    <source>
        <dbReference type="SAM" id="MobiDB-lite"/>
    </source>
</evidence>
<keyword evidence="9" id="KW-0479">Metal-binding</keyword>
<evidence type="ECO:0000313" key="15">
    <source>
        <dbReference type="EMBL" id="GIQ62561.1"/>
    </source>
</evidence>
<organism evidence="15 16">
    <name type="scientific">Paenibacillus cisolokensis</name>
    <dbReference type="NCBI Taxonomy" id="1658519"/>
    <lineage>
        <taxon>Bacteria</taxon>
        <taxon>Bacillati</taxon>
        <taxon>Bacillota</taxon>
        <taxon>Bacilli</taxon>
        <taxon>Bacillales</taxon>
        <taxon>Paenibacillaceae</taxon>
        <taxon>Paenibacillus</taxon>
    </lineage>
</organism>
<comment type="cofactor">
    <cofactor evidence="1">
        <name>Zn(2+)</name>
        <dbReference type="ChEBI" id="CHEBI:29105"/>
    </cofactor>
</comment>
<sequence length="704" mass="77196">MPTIDCGTFASLGYPRIGERLEWKIALEQYERGELREDELAVRMKALRLANWRKQIKAGVRWIPSGDFSLYDTMLDHSLAFGIIPERFEPLRERDAGGMPLYFAMARGVDGVPACKTAQWFDTFYHYVVPEWTARTRPKLLANPWRDAFEEARGELGLATRPVVIGPFTFVRLSKGVRSAGVPHAVWTLVPVYAQLLGELEAAGAEWVQIDEPALAGDLEAGDWKLLQEVYAALRQAAPKLNVMLQTYFDAVDNVGALLEMPVAGVGLDFVHDRGRHVRELAANGFPEDKILGAGVVDGRNVWRTDLSAALRLTETLAGIVGEERLVLQPSCSLQHVPVTVRGEERLHGLGKLALAFADEKLKELAVLGTAIREGRQAVKLDLADSAVLADALRRCPERNGLSAGSRAADNAPSGKATAARRRKLRQARLALPPLSAAAAGGLTQSRELRLARKRWRSGEWSREQYLVFMRSHVAEWVGRQEKLGQDVLELGGAGMHGTEEYFTEQLDGFLITGRGWVQSCGTHCVKPPILFGDIAYRTPVLAEEAAYAASIADRPVKAILPGPLTLLNRSYVRTDISRQDAAGQLAAAIRTEIRALEAAGIGVLQLDEPALREGAPLKKREWDGYLQWAGETLQLATGQAADDTQIELRLCFSDETEMLDALKAMDADLIWLDVPDRPACMPGALAETGAGGEAAHEFRLAAK</sequence>
<reference evidence="15 16" key="1">
    <citation type="submission" date="2021-04" db="EMBL/GenBank/DDBJ databases">
        <title>Draft genome sequence of Paenibacillus cisolokensis, LC2-13A.</title>
        <authorList>
            <person name="Uke A."/>
            <person name="Chhe C."/>
            <person name="Baramee S."/>
            <person name="Kosugi A."/>
        </authorList>
    </citation>
    <scope>NUCLEOTIDE SEQUENCE [LARGE SCALE GENOMIC DNA]</scope>
    <source>
        <strain evidence="15 16">LC2-13A</strain>
    </source>
</reference>
<keyword evidence="7" id="KW-0028">Amino-acid biosynthesis</keyword>
<protein>
    <recommendedName>
        <fullName evidence="5">5-methyltetrahydropteroyltriglutamate--homocysteine S-methyltransferase</fullName>
        <ecNumber evidence="5">2.1.1.14</ecNumber>
    </recommendedName>
</protein>
<dbReference type="EC" id="2.1.1.14" evidence="5"/>
<evidence type="ECO:0000256" key="10">
    <source>
        <dbReference type="ARBA" id="ARBA00022833"/>
    </source>
</evidence>
<accession>A0ABQ4N331</accession>
<comment type="similarity">
    <text evidence="4">Belongs to the vitamin-B12 independent methionine synthase family.</text>
</comment>
<dbReference type="InterPro" id="IPR013215">
    <property type="entry name" value="Cbl-indep_Met_Synth_N"/>
</dbReference>
<comment type="pathway">
    <text evidence="3">Amino-acid biosynthesis; L-methionine biosynthesis via de novo pathway; L-methionine from L-homocysteine (MetE route): step 1/1.</text>
</comment>
<dbReference type="SUPFAM" id="SSF51726">
    <property type="entry name" value="UROD/MetE-like"/>
    <property type="match status" value="2"/>
</dbReference>
<dbReference type="Pfam" id="PF01717">
    <property type="entry name" value="Meth_synt_2"/>
    <property type="match status" value="1"/>
</dbReference>
<dbReference type="EMBL" id="BOVJ01000037">
    <property type="protein sequence ID" value="GIQ62561.1"/>
    <property type="molecule type" value="Genomic_DNA"/>
</dbReference>
<dbReference type="GO" id="GO:0032259">
    <property type="term" value="P:methylation"/>
    <property type="evidence" value="ECO:0007669"/>
    <property type="project" value="UniProtKB-KW"/>
</dbReference>
<gene>
    <name evidence="15" type="primary">metE</name>
    <name evidence="15" type="ORF">PACILC2_11290</name>
</gene>
<dbReference type="Proteomes" id="UP000680304">
    <property type="component" value="Unassembled WGS sequence"/>
</dbReference>
<evidence type="ECO:0000256" key="1">
    <source>
        <dbReference type="ARBA" id="ARBA00001947"/>
    </source>
</evidence>
<evidence type="ECO:0000313" key="16">
    <source>
        <dbReference type="Proteomes" id="UP000680304"/>
    </source>
</evidence>
<keyword evidence="8" id="KW-0808">Transferase</keyword>
<dbReference type="NCBIfam" id="NF003556">
    <property type="entry name" value="PRK05222.1"/>
    <property type="match status" value="1"/>
</dbReference>
<feature type="region of interest" description="Disordered" evidence="12">
    <location>
        <begin position="400"/>
        <end position="420"/>
    </location>
</feature>